<dbReference type="RefSeq" id="WP_127121518.1">
    <property type="nucleotide sequence ID" value="NZ_BHXQ01000002.1"/>
</dbReference>
<dbReference type="Gene3D" id="3.40.50.720">
    <property type="entry name" value="NAD(P)-binding Rossmann-like Domain"/>
    <property type="match status" value="1"/>
</dbReference>
<evidence type="ECO:0000259" key="2">
    <source>
        <dbReference type="Pfam" id="PF01370"/>
    </source>
</evidence>
<evidence type="ECO:0000259" key="3">
    <source>
        <dbReference type="Pfam" id="PF08338"/>
    </source>
</evidence>
<gene>
    <name evidence="4" type="ORF">SanaruYs_10780</name>
</gene>
<keyword evidence="5" id="KW-1185">Reference proteome</keyword>
<dbReference type="PANTHER" id="PTHR11092:SF0">
    <property type="entry name" value="EPIMERASE FAMILY PROTEIN SDR39U1"/>
    <property type="match status" value="1"/>
</dbReference>
<evidence type="ECO:0000256" key="1">
    <source>
        <dbReference type="ARBA" id="ARBA00009353"/>
    </source>
</evidence>
<dbReference type="OrthoDB" id="9801773at2"/>
<organism evidence="4 5">
    <name type="scientific">Chryseotalea sanaruensis</name>
    <dbReference type="NCBI Taxonomy" id="2482724"/>
    <lineage>
        <taxon>Bacteria</taxon>
        <taxon>Pseudomonadati</taxon>
        <taxon>Bacteroidota</taxon>
        <taxon>Cytophagia</taxon>
        <taxon>Cytophagales</taxon>
        <taxon>Chryseotaleaceae</taxon>
        <taxon>Chryseotalea</taxon>
    </lineage>
</organism>
<dbReference type="InterPro" id="IPR001509">
    <property type="entry name" value="Epimerase_deHydtase"/>
</dbReference>
<dbReference type="Pfam" id="PF01370">
    <property type="entry name" value="Epimerase"/>
    <property type="match status" value="1"/>
</dbReference>
<sequence>MTKKNILITGASGLIGKRLTEFLLQKGHNVSHLGRSAKKGEIPSFVWNVEQMQMDVSALKGIDTVIHLAGAGIADKRWSEKRKQEILESRTQSTALLEATLKNTNNEVKHFISASAIGYYGFDLKGELYDEQSAPGTDYLASVTRQWEESIDKLIELPLRVAKLRIGIVLSDKGGALEPMVVPVKLFVGSPLASGKQMLSWIHIDDLCNMFIHLVENESLQGAYNGTGPYAVSNEDFTKAIARQLKRPLFLPKVPAFFLKLVLGEMANLIIYGSDVSSKKIQASGYQFQFNTLEESLQNLLDKK</sequence>
<dbReference type="InterPro" id="IPR036291">
    <property type="entry name" value="NAD(P)-bd_dom_sf"/>
</dbReference>
<accession>A0A401U7J2</accession>
<protein>
    <submittedName>
        <fullName evidence="4">TIGR01777 family protein</fullName>
    </submittedName>
</protein>
<dbReference type="NCBIfam" id="TIGR01777">
    <property type="entry name" value="yfcH"/>
    <property type="match status" value="1"/>
</dbReference>
<dbReference type="PANTHER" id="PTHR11092">
    <property type="entry name" value="SUGAR NUCLEOTIDE EPIMERASE RELATED"/>
    <property type="match status" value="1"/>
</dbReference>
<dbReference type="SUPFAM" id="SSF51735">
    <property type="entry name" value="NAD(P)-binding Rossmann-fold domains"/>
    <property type="match status" value="1"/>
</dbReference>
<dbReference type="InterPro" id="IPR013549">
    <property type="entry name" value="DUF1731"/>
</dbReference>
<dbReference type="Pfam" id="PF08338">
    <property type="entry name" value="DUF1731"/>
    <property type="match status" value="1"/>
</dbReference>
<reference evidence="4 5" key="1">
    <citation type="submission" date="2018-11" db="EMBL/GenBank/DDBJ databases">
        <title>Chryseotalea sanarue gen. nov., sp., nov., a member of the family Cytophagaceae, isolated from a brackish lake in Hamamatsu Japan.</title>
        <authorList>
            <person name="Maejima Y."/>
            <person name="Iino T."/>
            <person name="Muraguchi Y."/>
            <person name="Fukuda K."/>
            <person name="Ohkuma M."/>
            <person name="Moriuchi R."/>
            <person name="Dohra H."/>
            <person name="Kimbara K."/>
            <person name="Shintani M."/>
        </authorList>
    </citation>
    <scope>NUCLEOTIDE SEQUENCE [LARGE SCALE GENOMIC DNA]</scope>
    <source>
        <strain evidence="4 5">Ys</strain>
    </source>
</reference>
<feature type="domain" description="NAD-dependent epimerase/dehydratase" evidence="2">
    <location>
        <begin position="6"/>
        <end position="140"/>
    </location>
</feature>
<dbReference type="Proteomes" id="UP000288227">
    <property type="component" value="Unassembled WGS sequence"/>
</dbReference>
<comment type="caution">
    <text evidence="4">The sequence shown here is derived from an EMBL/GenBank/DDBJ whole genome shotgun (WGS) entry which is preliminary data.</text>
</comment>
<dbReference type="EMBL" id="BHXQ01000002">
    <property type="protein sequence ID" value="GCC50859.1"/>
    <property type="molecule type" value="Genomic_DNA"/>
</dbReference>
<evidence type="ECO:0000313" key="4">
    <source>
        <dbReference type="EMBL" id="GCC50859.1"/>
    </source>
</evidence>
<name>A0A401U7J2_9BACT</name>
<evidence type="ECO:0000313" key="5">
    <source>
        <dbReference type="Proteomes" id="UP000288227"/>
    </source>
</evidence>
<dbReference type="AlphaFoldDB" id="A0A401U7J2"/>
<feature type="domain" description="DUF1731" evidence="3">
    <location>
        <begin position="254"/>
        <end position="300"/>
    </location>
</feature>
<dbReference type="InterPro" id="IPR010099">
    <property type="entry name" value="SDR39U1"/>
</dbReference>
<proteinExistence type="inferred from homology"/>
<comment type="similarity">
    <text evidence="1">Belongs to the NAD(P)-dependent epimerase/dehydratase family. SDR39U1 subfamily.</text>
</comment>